<feature type="region of interest" description="Disordered" evidence="1">
    <location>
        <begin position="175"/>
        <end position="208"/>
    </location>
</feature>
<reference evidence="4" key="1">
    <citation type="submission" date="2025-08" db="UniProtKB">
        <authorList>
            <consortium name="RefSeq"/>
        </authorList>
    </citation>
    <scope>IDENTIFICATION</scope>
    <source>
        <tissue evidence="4">Gonad</tissue>
    </source>
</reference>
<keyword evidence="2" id="KW-0472">Membrane</keyword>
<organism evidence="3 4">
    <name type="scientific">Branchiostoma belcheri</name>
    <name type="common">Amphioxus</name>
    <dbReference type="NCBI Taxonomy" id="7741"/>
    <lineage>
        <taxon>Eukaryota</taxon>
        <taxon>Metazoa</taxon>
        <taxon>Chordata</taxon>
        <taxon>Cephalochordata</taxon>
        <taxon>Leptocardii</taxon>
        <taxon>Amphioxiformes</taxon>
        <taxon>Branchiostomatidae</taxon>
        <taxon>Branchiostoma</taxon>
    </lineage>
</organism>
<evidence type="ECO:0000313" key="4">
    <source>
        <dbReference type="RefSeq" id="XP_019628101.1"/>
    </source>
</evidence>
<feature type="transmembrane region" description="Helical" evidence="2">
    <location>
        <begin position="83"/>
        <end position="112"/>
    </location>
</feature>
<name>A0A6P4ZEK5_BRABE</name>
<sequence>MAILKNSCCGCCKVREGSIVVGALFLLLHLIDLGMKASSIVNASATGQPVAGTDAASVAIDVVAIIIDCLMIYGVVKAINVLLIVWVVFVIIILVAEFIIVVVVTIITFAALRASVQSEYEGSVFGIAILILIPVWIIYILVLLLVIYGILVVYSHYQNLRDGIVDDGTAPPPGAYPPGTAAPPPGGMYPQAAAPPPGYEMQGIPPKV</sequence>
<feature type="compositionally biased region" description="Pro residues" evidence="1">
    <location>
        <begin position="175"/>
        <end position="198"/>
    </location>
</feature>
<evidence type="ECO:0000313" key="3">
    <source>
        <dbReference type="Proteomes" id="UP000515135"/>
    </source>
</evidence>
<feature type="transmembrane region" description="Helical" evidence="2">
    <location>
        <begin position="124"/>
        <end position="154"/>
    </location>
</feature>
<protein>
    <submittedName>
        <fullName evidence="4">Lysosomal-associated transmembrane protein 4B-like</fullName>
    </submittedName>
</protein>
<dbReference type="GeneID" id="109472694"/>
<dbReference type="RefSeq" id="XP_019628101.1">
    <property type="nucleotide sequence ID" value="XM_019772542.1"/>
</dbReference>
<feature type="transmembrane region" description="Helical" evidence="2">
    <location>
        <begin position="17"/>
        <end position="35"/>
    </location>
</feature>
<keyword evidence="2" id="KW-1133">Transmembrane helix</keyword>
<evidence type="ECO:0000256" key="1">
    <source>
        <dbReference type="SAM" id="MobiDB-lite"/>
    </source>
</evidence>
<dbReference type="OrthoDB" id="10002163at2759"/>
<dbReference type="Proteomes" id="UP000515135">
    <property type="component" value="Unplaced"/>
</dbReference>
<gene>
    <name evidence="4" type="primary">LOC109472694</name>
</gene>
<dbReference type="PANTHER" id="PTHR36694:SF11">
    <property type="entry name" value="LP21121P-RELATED"/>
    <property type="match status" value="1"/>
</dbReference>
<evidence type="ECO:0000256" key="2">
    <source>
        <dbReference type="SAM" id="Phobius"/>
    </source>
</evidence>
<feature type="transmembrane region" description="Helical" evidence="2">
    <location>
        <begin position="55"/>
        <end position="76"/>
    </location>
</feature>
<dbReference type="KEGG" id="bbel:109472694"/>
<proteinExistence type="predicted"/>
<dbReference type="AlphaFoldDB" id="A0A6P4ZEK5"/>
<accession>A0A6P4ZEK5</accession>
<keyword evidence="3" id="KW-1185">Reference proteome</keyword>
<dbReference type="PANTHER" id="PTHR36694">
    <property type="entry name" value="PASIFLORA 1, ISOFORM A-RELATED"/>
    <property type="match status" value="1"/>
</dbReference>
<keyword evidence="2" id="KW-0812">Transmembrane</keyword>